<reference evidence="7 8" key="1">
    <citation type="submission" date="2018-08" db="EMBL/GenBank/DDBJ databases">
        <title>The metabolism and importance of syntrophic acetate oxidation coupled to methane or sulfide production in haloalkaline environments.</title>
        <authorList>
            <person name="Timmers P.H.A."/>
            <person name="Vavourakis C.D."/>
            <person name="Sorokin D.Y."/>
            <person name="Sinninghe Damste J.S."/>
            <person name="Muyzer G."/>
            <person name="Stams A.J.M."/>
            <person name="Plugge C.M."/>
        </authorList>
    </citation>
    <scope>NUCLEOTIDE SEQUENCE [LARGE SCALE GENOMIC DNA]</scope>
    <source>
        <strain evidence="7">MSAO_Arc3</strain>
    </source>
</reference>
<evidence type="ECO:0000313" key="7">
    <source>
        <dbReference type="EMBL" id="RQD86016.1"/>
    </source>
</evidence>
<comment type="caution">
    <text evidence="7">The sequence shown here is derived from an EMBL/GenBank/DDBJ whole genome shotgun (WGS) entry which is preliminary data.</text>
</comment>
<feature type="non-terminal residue" evidence="7">
    <location>
        <position position="100"/>
    </location>
</feature>
<feature type="binding site" evidence="5">
    <location>
        <position position="21"/>
    </location>
    <ligand>
        <name>S-adenosyl-L-methionine</name>
        <dbReference type="ChEBI" id="CHEBI:59789"/>
    </ligand>
</feature>
<feature type="binding site" evidence="5">
    <location>
        <position position="67"/>
    </location>
    <ligand>
        <name>S-adenosyl-L-methionine</name>
        <dbReference type="ChEBI" id="CHEBI:59789"/>
    </ligand>
</feature>
<evidence type="ECO:0000256" key="4">
    <source>
        <dbReference type="ARBA" id="ARBA00022884"/>
    </source>
</evidence>
<evidence type="ECO:0000256" key="2">
    <source>
        <dbReference type="ARBA" id="ARBA00022679"/>
    </source>
</evidence>
<accession>A0A3R7X743</accession>
<keyword evidence="1 5" id="KW-0489">Methyltransferase</keyword>
<comment type="caution">
    <text evidence="5">Lacks conserved residue(s) required for the propagation of feature annotation.</text>
</comment>
<dbReference type="InterPro" id="IPR001737">
    <property type="entry name" value="KsgA/Erm"/>
</dbReference>
<keyword evidence="2 5" id="KW-0808">Transferase</keyword>
<dbReference type="PROSITE" id="PS51689">
    <property type="entry name" value="SAM_RNA_A_N6_MT"/>
    <property type="match status" value="1"/>
</dbReference>
<dbReference type="GO" id="GO:0003723">
    <property type="term" value="F:RNA binding"/>
    <property type="evidence" value="ECO:0007669"/>
    <property type="project" value="UniProtKB-UniRule"/>
</dbReference>
<evidence type="ECO:0000313" key="8">
    <source>
        <dbReference type="Proteomes" id="UP000284763"/>
    </source>
</evidence>
<protein>
    <submittedName>
        <fullName evidence="7">16S rRNA (Adenine(1518)-N(6)/adenine(1519)-N(6))-dimethyltransferase</fullName>
    </submittedName>
</protein>
<dbReference type="SUPFAM" id="SSF53335">
    <property type="entry name" value="S-adenosyl-L-methionine-dependent methyltransferases"/>
    <property type="match status" value="1"/>
</dbReference>
<dbReference type="Gene3D" id="3.40.50.150">
    <property type="entry name" value="Vaccinia Virus protein VP39"/>
    <property type="match status" value="1"/>
</dbReference>
<evidence type="ECO:0000256" key="5">
    <source>
        <dbReference type="PROSITE-ProRule" id="PRU01026"/>
    </source>
</evidence>
<evidence type="ECO:0000256" key="1">
    <source>
        <dbReference type="ARBA" id="ARBA00022603"/>
    </source>
</evidence>
<sequence length="100" mass="11337">MIKSLLNQYNIRGGSRDQHFLINSHTIENIVRYAELEDDDIVLEIGAGIGNLTEKIVPHVQKVVAVEFDPELVYVLQDRFSDIFKGKLEIISGDVLDIEL</sequence>
<keyword evidence="3 5" id="KW-0949">S-adenosyl-L-methionine</keyword>
<evidence type="ECO:0000259" key="6">
    <source>
        <dbReference type="SMART" id="SM00650"/>
    </source>
</evidence>
<dbReference type="PANTHER" id="PTHR11727">
    <property type="entry name" value="DIMETHYLADENOSINE TRANSFERASE"/>
    <property type="match status" value="1"/>
</dbReference>
<evidence type="ECO:0000256" key="3">
    <source>
        <dbReference type="ARBA" id="ARBA00022691"/>
    </source>
</evidence>
<dbReference type="AlphaFoldDB" id="A0A3R7X743"/>
<dbReference type="SMART" id="SM00650">
    <property type="entry name" value="rADc"/>
    <property type="match status" value="1"/>
</dbReference>
<dbReference type="InterPro" id="IPR020598">
    <property type="entry name" value="rRNA_Ade_methylase_Trfase_N"/>
</dbReference>
<feature type="binding site" evidence="5">
    <location>
        <position position="19"/>
    </location>
    <ligand>
        <name>S-adenosyl-L-methionine</name>
        <dbReference type="ChEBI" id="CHEBI:59789"/>
    </ligand>
</feature>
<keyword evidence="4 5" id="KW-0694">RNA-binding</keyword>
<comment type="similarity">
    <text evidence="5">Belongs to the class I-like SAM-binding methyltransferase superfamily. rRNA adenine N(6)-methyltransferase family.</text>
</comment>
<feature type="binding site" evidence="5">
    <location>
        <position position="94"/>
    </location>
    <ligand>
        <name>S-adenosyl-L-methionine</name>
        <dbReference type="ChEBI" id="CHEBI:59789"/>
    </ligand>
</feature>
<dbReference type="InterPro" id="IPR029063">
    <property type="entry name" value="SAM-dependent_MTases_sf"/>
</dbReference>
<dbReference type="Proteomes" id="UP000284763">
    <property type="component" value="Unassembled WGS sequence"/>
</dbReference>
<feature type="domain" description="Ribosomal RNA adenine methylase transferase N-terminal" evidence="6">
    <location>
        <begin position="26"/>
        <end position="100"/>
    </location>
</feature>
<organism evidence="7 8">
    <name type="scientific">Methanosalsum natronophilum</name>
    <dbReference type="NCBI Taxonomy" id="768733"/>
    <lineage>
        <taxon>Archaea</taxon>
        <taxon>Methanobacteriati</taxon>
        <taxon>Methanobacteriota</taxon>
        <taxon>Stenosarchaea group</taxon>
        <taxon>Methanomicrobia</taxon>
        <taxon>Methanosarcinales</taxon>
        <taxon>Methanosarcinaceae</taxon>
        <taxon>Methanosalsum</taxon>
    </lineage>
</organism>
<proteinExistence type="inferred from homology"/>
<gene>
    <name evidence="7" type="ORF">D5R95_04185</name>
</gene>
<dbReference type="EMBL" id="QZAB01000273">
    <property type="protein sequence ID" value="RQD86016.1"/>
    <property type="molecule type" value="Genomic_DNA"/>
</dbReference>
<dbReference type="PROSITE" id="PS01131">
    <property type="entry name" value="RRNA_A_DIMETH"/>
    <property type="match status" value="1"/>
</dbReference>
<feature type="binding site" evidence="5">
    <location>
        <position position="46"/>
    </location>
    <ligand>
        <name>S-adenosyl-L-methionine</name>
        <dbReference type="ChEBI" id="CHEBI:59789"/>
    </ligand>
</feature>
<dbReference type="PANTHER" id="PTHR11727:SF7">
    <property type="entry name" value="DIMETHYLADENOSINE TRANSFERASE-RELATED"/>
    <property type="match status" value="1"/>
</dbReference>
<dbReference type="Pfam" id="PF00398">
    <property type="entry name" value="RrnaAD"/>
    <property type="match status" value="1"/>
</dbReference>
<name>A0A3R7X743_9EURY</name>
<dbReference type="GO" id="GO:0000179">
    <property type="term" value="F:rRNA (adenine-N6,N6-)-dimethyltransferase activity"/>
    <property type="evidence" value="ECO:0007669"/>
    <property type="project" value="UniProtKB-UniRule"/>
</dbReference>
<dbReference type="InterPro" id="IPR020596">
    <property type="entry name" value="rRNA_Ade_Mease_Trfase_CS"/>
</dbReference>